<dbReference type="Gene3D" id="3.90.1300.10">
    <property type="entry name" value="Amidase signature (AS) domain"/>
    <property type="match status" value="1"/>
</dbReference>
<dbReference type="PANTHER" id="PTHR43372:SF4">
    <property type="entry name" value="FATTY-ACID AMIDE HYDROLASE 2"/>
    <property type="match status" value="1"/>
</dbReference>
<dbReference type="PANTHER" id="PTHR43372">
    <property type="entry name" value="FATTY-ACID AMIDE HYDROLASE"/>
    <property type="match status" value="1"/>
</dbReference>
<dbReference type="OrthoDB" id="9814821at2"/>
<keyword evidence="3" id="KW-1185">Reference proteome</keyword>
<dbReference type="Pfam" id="PF01425">
    <property type="entry name" value="Amidase"/>
    <property type="match status" value="1"/>
</dbReference>
<evidence type="ECO:0000259" key="1">
    <source>
        <dbReference type="Pfam" id="PF01425"/>
    </source>
</evidence>
<organism evidence="2 3">
    <name type="scientific">Enhydrobacter aerosaccus</name>
    <dbReference type="NCBI Taxonomy" id="225324"/>
    <lineage>
        <taxon>Bacteria</taxon>
        <taxon>Pseudomonadati</taxon>
        <taxon>Pseudomonadota</taxon>
        <taxon>Alphaproteobacteria</taxon>
        <taxon>Hyphomicrobiales</taxon>
        <taxon>Enhydrobacter</taxon>
    </lineage>
</organism>
<dbReference type="Proteomes" id="UP000190092">
    <property type="component" value="Unassembled WGS sequence"/>
</dbReference>
<feature type="domain" description="Amidase" evidence="1">
    <location>
        <begin position="26"/>
        <end position="463"/>
    </location>
</feature>
<accession>A0A1T4JQU1</accession>
<proteinExistence type="predicted"/>
<name>A0A1T4JQU1_9HYPH</name>
<gene>
    <name evidence="2" type="ORF">SAMN02745126_00356</name>
</gene>
<protein>
    <submittedName>
        <fullName evidence="2">Amidase</fullName>
    </submittedName>
</protein>
<dbReference type="STRING" id="225324.SAMN02745126_00356"/>
<dbReference type="InterPro" id="IPR052739">
    <property type="entry name" value="FAAH2"/>
</dbReference>
<dbReference type="NCBIfam" id="NF004816">
    <property type="entry name" value="PRK06170.1"/>
    <property type="match status" value="1"/>
</dbReference>
<dbReference type="InterPro" id="IPR036928">
    <property type="entry name" value="AS_sf"/>
</dbReference>
<dbReference type="GO" id="GO:0012505">
    <property type="term" value="C:endomembrane system"/>
    <property type="evidence" value="ECO:0007669"/>
    <property type="project" value="TreeGrafter"/>
</dbReference>
<sequence length="485" mass="52410">MSLDLPFQSAKKLAAAVRKKKIGCLELLDLYLERVEAHNPALNAIIATDIEGARKRAKAADRALKAGKKVGPLHGVPMTIKESFDVAGLPTTWGDPAFKDSVAAENALVAQRMVDAGVTLFGKTNVPLNLADWQSYNEIYGSTNNPWDLTRTPGGSSGGSGAALAAGLTGIEAGSDIGASIRNPAHYCGVWGHKPTWNVVCPKGHALAGNVAYGDIGVVGPLARSAEDLELAMDIMAGPDEIDGRGWSLTLPRPKQKKLRDFKVAVLLSDPNAEVDQAVQDQIQKLADFLGKNKVKVSDTARPAFDTAELNDVYVRLLRGATSARMSDAVYQQALADAATLPADDMSYFAQMQRGNSLPHRTWLQLNEKRHRMRLAWDAFFQDYDIMLCPVAVSAAFPHDQEGLRHKRTIVVNNKKVPVVDQIFWAGYSGVTWLPSTAAPIGESPEGLPIGVQIIGPQYGDYSTIAFAKLLEKEYRGFVPPPAFA</sequence>
<dbReference type="SUPFAM" id="SSF75304">
    <property type="entry name" value="Amidase signature (AS) enzymes"/>
    <property type="match status" value="1"/>
</dbReference>
<reference evidence="3" key="1">
    <citation type="submission" date="2017-02" db="EMBL/GenBank/DDBJ databases">
        <authorList>
            <person name="Varghese N."/>
            <person name="Submissions S."/>
        </authorList>
    </citation>
    <scope>NUCLEOTIDE SEQUENCE [LARGE SCALE GENOMIC DNA]</scope>
    <source>
        <strain evidence="3">ATCC 27094</strain>
    </source>
</reference>
<dbReference type="AlphaFoldDB" id="A0A1T4JQU1"/>
<evidence type="ECO:0000313" key="2">
    <source>
        <dbReference type="EMBL" id="SJZ32499.1"/>
    </source>
</evidence>
<dbReference type="RefSeq" id="WP_085932101.1">
    <property type="nucleotide sequence ID" value="NZ_FUWJ01000001.1"/>
</dbReference>
<dbReference type="InterPro" id="IPR023631">
    <property type="entry name" value="Amidase_dom"/>
</dbReference>
<evidence type="ECO:0000313" key="3">
    <source>
        <dbReference type="Proteomes" id="UP000190092"/>
    </source>
</evidence>
<dbReference type="EMBL" id="FUWJ01000001">
    <property type="protein sequence ID" value="SJZ32499.1"/>
    <property type="molecule type" value="Genomic_DNA"/>
</dbReference>